<keyword evidence="3" id="KW-0812">Transmembrane</keyword>
<gene>
    <name evidence="5" type="ORF">VE25_00285</name>
</gene>
<dbReference type="Proteomes" id="UP000033632">
    <property type="component" value="Unassembled WGS sequence"/>
</dbReference>
<dbReference type="InterPro" id="IPR029787">
    <property type="entry name" value="Nucleotide_cyclase"/>
</dbReference>
<accession>A0A0F5FZX5</accession>
<evidence type="ECO:0000256" key="1">
    <source>
        <dbReference type="ARBA" id="ARBA00012528"/>
    </source>
</evidence>
<dbReference type="InterPro" id="IPR043128">
    <property type="entry name" value="Rev_trsase/Diguanyl_cyclase"/>
</dbReference>
<comment type="catalytic activity">
    <reaction evidence="2">
        <text>2 GTP = 3',3'-c-di-GMP + 2 diphosphate</text>
        <dbReference type="Rhea" id="RHEA:24898"/>
        <dbReference type="ChEBI" id="CHEBI:33019"/>
        <dbReference type="ChEBI" id="CHEBI:37565"/>
        <dbReference type="ChEBI" id="CHEBI:58805"/>
        <dbReference type="EC" id="2.7.7.65"/>
    </reaction>
</comment>
<evidence type="ECO:0000256" key="2">
    <source>
        <dbReference type="ARBA" id="ARBA00034247"/>
    </source>
</evidence>
<dbReference type="CDD" id="cd01949">
    <property type="entry name" value="GGDEF"/>
    <property type="match status" value="1"/>
</dbReference>
<feature type="transmembrane region" description="Helical" evidence="3">
    <location>
        <begin position="67"/>
        <end position="86"/>
    </location>
</feature>
<protein>
    <recommendedName>
        <fullName evidence="1">diguanylate cyclase</fullName>
        <ecNumber evidence="1">2.7.7.65</ecNumber>
    </recommendedName>
</protein>
<feature type="transmembrane region" description="Helical" evidence="3">
    <location>
        <begin position="117"/>
        <end position="136"/>
    </location>
</feature>
<dbReference type="RefSeq" id="WP_046106575.1">
    <property type="nucleotide sequence ID" value="NZ_JZEX01000010.1"/>
</dbReference>
<name>A0A0F5FZX5_9HYPH</name>
<feature type="transmembrane region" description="Helical" evidence="3">
    <location>
        <begin position="191"/>
        <end position="213"/>
    </location>
</feature>
<dbReference type="NCBIfam" id="TIGR00254">
    <property type="entry name" value="GGDEF"/>
    <property type="match status" value="1"/>
</dbReference>
<proteinExistence type="predicted"/>
<feature type="transmembrane region" description="Helical" evidence="3">
    <location>
        <begin position="37"/>
        <end position="55"/>
    </location>
</feature>
<dbReference type="FunFam" id="3.30.70.270:FF:000001">
    <property type="entry name" value="Diguanylate cyclase domain protein"/>
    <property type="match status" value="1"/>
</dbReference>
<feature type="transmembrane region" description="Helical" evidence="3">
    <location>
        <begin position="148"/>
        <end position="171"/>
    </location>
</feature>
<keyword evidence="3" id="KW-0472">Membrane</keyword>
<evidence type="ECO:0000313" key="6">
    <source>
        <dbReference type="Proteomes" id="UP000033632"/>
    </source>
</evidence>
<dbReference type="InterPro" id="IPR050469">
    <property type="entry name" value="Diguanylate_Cyclase"/>
</dbReference>
<feature type="transmembrane region" description="Helical" evidence="3">
    <location>
        <begin position="93"/>
        <end position="111"/>
    </location>
</feature>
<evidence type="ECO:0000256" key="3">
    <source>
        <dbReference type="SAM" id="Phobius"/>
    </source>
</evidence>
<dbReference type="GO" id="GO:0052621">
    <property type="term" value="F:diguanylate cyclase activity"/>
    <property type="evidence" value="ECO:0007669"/>
    <property type="project" value="UniProtKB-EC"/>
</dbReference>
<dbReference type="STRING" id="443610.VE25_00285"/>
<keyword evidence="3" id="KW-1133">Transmembrane helix</keyword>
<dbReference type="PATRIC" id="fig|443610.3.peg.251"/>
<dbReference type="PANTHER" id="PTHR45138:SF9">
    <property type="entry name" value="DIGUANYLATE CYCLASE DGCM-RELATED"/>
    <property type="match status" value="1"/>
</dbReference>
<reference evidence="5 6" key="1">
    <citation type="submission" date="2015-03" db="EMBL/GenBank/DDBJ databases">
        <authorList>
            <person name="Hassan Y.I."/>
            <person name="Lepp D."/>
            <person name="Li X.-Z."/>
            <person name="Zhou T."/>
        </authorList>
    </citation>
    <scope>NUCLEOTIDE SEQUENCE [LARGE SCALE GENOMIC DNA]</scope>
    <source>
        <strain evidence="5 6">BD-c194</strain>
    </source>
</reference>
<dbReference type="SUPFAM" id="SSF55073">
    <property type="entry name" value="Nucleotide cyclase"/>
    <property type="match status" value="1"/>
</dbReference>
<sequence>MLLDLRTIYVVGALTLLVLGFVQLAACATGRFQRWSAWWSMANILLGIGTGFIALRDMVPDVVSVDLGNTSVLAGYIFMLVAVRVFAGRPVDLRWCGLAILAGGLAYVLLMNNGPTAAGRIAFGSAISALLDLAILREGVRLARREGLRSGWFLAVLFLPTAVLFGARAVLSLTGQMGGEGLFADGAGMHAWLATLAVMFIMMRSLVMMLMASERSYNELAERAHRDPLTEALNRAGLARSFALLADAPQAVLVIDIDHFKALNDRYGHAAGDDILRTLAASARAQLRAGDLFARHGGDEFVAVIGNASVGQAVQVAERIRQSFAKAVAERELAIRPTLSIGVARYLPGRSGFEDILQKADEALYRSKRQGRDRVVTHEDAVLAA</sequence>
<dbReference type="Gene3D" id="3.30.70.270">
    <property type="match status" value="1"/>
</dbReference>
<keyword evidence="6" id="KW-1185">Reference proteome</keyword>
<dbReference type="PANTHER" id="PTHR45138">
    <property type="entry name" value="REGULATORY COMPONENTS OF SENSORY TRANSDUCTION SYSTEM"/>
    <property type="match status" value="1"/>
</dbReference>
<evidence type="ECO:0000313" key="5">
    <source>
        <dbReference type="EMBL" id="KKB13752.1"/>
    </source>
</evidence>
<evidence type="ECO:0000259" key="4">
    <source>
        <dbReference type="PROSITE" id="PS50887"/>
    </source>
</evidence>
<dbReference type="EC" id="2.7.7.65" evidence="1"/>
<feature type="transmembrane region" description="Helical" evidence="3">
    <location>
        <begin position="6"/>
        <end position="25"/>
    </location>
</feature>
<dbReference type="SMART" id="SM00267">
    <property type="entry name" value="GGDEF"/>
    <property type="match status" value="1"/>
</dbReference>
<organism evidence="5 6">
    <name type="scientific">Devosia geojensis</name>
    <dbReference type="NCBI Taxonomy" id="443610"/>
    <lineage>
        <taxon>Bacteria</taxon>
        <taxon>Pseudomonadati</taxon>
        <taxon>Pseudomonadota</taxon>
        <taxon>Alphaproteobacteria</taxon>
        <taxon>Hyphomicrobiales</taxon>
        <taxon>Devosiaceae</taxon>
        <taxon>Devosia</taxon>
    </lineage>
</organism>
<comment type="caution">
    <text evidence="5">The sequence shown here is derived from an EMBL/GenBank/DDBJ whole genome shotgun (WGS) entry which is preliminary data.</text>
</comment>
<dbReference type="AlphaFoldDB" id="A0A0F5FZX5"/>
<dbReference type="InterPro" id="IPR000160">
    <property type="entry name" value="GGDEF_dom"/>
</dbReference>
<dbReference type="OrthoDB" id="9812260at2"/>
<dbReference type="PROSITE" id="PS50887">
    <property type="entry name" value="GGDEF"/>
    <property type="match status" value="1"/>
</dbReference>
<feature type="domain" description="GGDEF" evidence="4">
    <location>
        <begin position="248"/>
        <end position="380"/>
    </location>
</feature>
<dbReference type="Pfam" id="PF00990">
    <property type="entry name" value="GGDEF"/>
    <property type="match status" value="1"/>
</dbReference>
<dbReference type="EMBL" id="JZEX01000010">
    <property type="protein sequence ID" value="KKB13752.1"/>
    <property type="molecule type" value="Genomic_DNA"/>
</dbReference>